<evidence type="ECO:0000313" key="7">
    <source>
        <dbReference type="EMBL" id="CAD9486957.1"/>
    </source>
</evidence>
<dbReference type="PRINTS" id="PR00738">
    <property type="entry name" value="GLHYDRLASE20"/>
</dbReference>
<dbReference type="InterPro" id="IPR017853">
    <property type="entry name" value="GH"/>
</dbReference>
<name>A0A7S2HCT8_9STRA</name>
<gene>
    <name evidence="7" type="ORF">DSPE1174_LOCUS31081</name>
</gene>
<dbReference type="EC" id="3.2.1.52" evidence="3"/>
<proteinExistence type="inferred from homology"/>
<dbReference type="Gene3D" id="3.20.20.80">
    <property type="entry name" value="Glycosidases"/>
    <property type="match status" value="1"/>
</dbReference>
<dbReference type="GO" id="GO:0030203">
    <property type="term" value="P:glycosaminoglycan metabolic process"/>
    <property type="evidence" value="ECO:0007669"/>
    <property type="project" value="TreeGrafter"/>
</dbReference>
<comment type="catalytic activity">
    <reaction evidence="1">
        <text>Hydrolysis of terminal non-reducing N-acetyl-D-hexosamine residues in N-acetyl-beta-D-hexosaminides.</text>
        <dbReference type="EC" id="3.2.1.52"/>
    </reaction>
</comment>
<dbReference type="InterPro" id="IPR025705">
    <property type="entry name" value="Beta_hexosaminidase_sua/sub"/>
</dbReference>
<protein>
    <recommendedName>
        <fullName evidence="3">beta-N-acetylhexosaminidase</fullName>
        <ecNumber evidence="3">3.2.1.52</ecNumber>
    </recommendedName>
</protein>
<feature type="active site" description="Proton donor" evidence="5">
    <location>
        <position position="61"/>
    </location>
</feature>
<dbReference type="Pfam" id="PF00728">
    <property type="entry name" value="Glyco_hydro_20"/>
    <property type="match status" value="1"/>
</dbReference>
<evidence type="ECO:0000256" key="5">
    <source>
        <dbReference type="PIRSR" id="PIRSR625705-1"/>
    </source>
</evidence>
<dbReference type="GO" id="GO:0016020">
    <property type="term" value="C:membrane"/>
    <property type="evidence" value="ECO:0007669"/>
    <property type="project" value="TreeGrafter"/>
</dbReference>
<dbReference type="PANTHER" id="PTHR22600">
    <property type="entry name" value="BETA-HEXOSAMINIDASE"/>
    <property type="match status" value="1"/>
</dbReference>
<dbReference type="SUPFAM" id="SSF51445">
    <property type="entry name" value="(Trans)glycosidases"/>
    <property type="match status" value="1"/>
</dbReference>
<dbReference type="GO" id="GO:0004563">
    <property type="term" value="F:beta-N-acetylhexosaminidase activity"/>
    <property type="evidence" value="ECO:0007669"/>
    <property type="project" value="UniProtKB-EC"/>
</dbReference>
<dbReference type="PANTHER" id="PTHR22600:SF21">
    <property type="entry name" value="BETA-HEXOSAMINIDASE A"/>
    <property type="match status" value="1"/>
</dbReference>
<comment type="similarity">
    <text evidence="2">Belongs to the glycosyl hydrolase 20 family.</text>
</comment>
<evidence type="ECO:0000256" key="2">
    <source>
        <dbReference type="ARBA" id="ARBA00006285"/>
    </source>
</evidence>
<evidence type="ECO:0000256" key="4">
    <source>
        <dbReference type="ARBA" id="ARBA00022801"/>
    </source>
</evidence>
<dbReference type="EMBL" id="HBGS01059577">
    <property type="protein sequence ID" value="CAD9486957.1"/>
    <property type="molecule type" value="Transcribed_RNA"/>
</dbReference>
<dbReference type="GO" id="GO:0005975">
    <property type="term" value="P:carbohydrate metabolic process"/>
    <property type="evidence" value="ECO:0007669"/>
    <property type="project" value="InterPro"/>
</dbReference>
<dbReference type="AlphaFoldDB" id="A0A7S2HCT8"/>
<evidence type="ECO:0000256" key="1">
    <source>
        <dbReference type="ARBA" id="ARBA00001231"/>
    </source>
</evidence>
<feature type="domain" description="Glycoside hydrolase family 20 catalytic" evidence="6">
    <location>
        <begin position="11"/>
        <end position="231"/>
    </location>
</feature>
<evidence type="ECO:0000259" key="6">
    <source>
        <dbReference type="Pfam" id="PF00728"/>
    </source>
</evidence>
<sequence>MCIGAPTDVCMETCSKNNMPLRPIEHSFDFVNDLWGEVLSPQDADATEMFPFDLAHSGGDEVKTFCWDDDNVSAAWMDAHNLTSSETYLYFINKNIDIVASYSKRPVIWNDGFNTFTTSIDPRAVIMFWTSTSYGKYFKEAVKAGREIIAATSNPLYLSNANDYSTKLYYEYDPCDCSNSANDNNCVNTTAECSKIIGMETAFWTSDYDASNLETALWPRALALAERAWSSKEMKYYTNGSSSTGTTDSSTPATSERLGKFRCSLLERGIAVLPLFANWYHKYAGNRPGESGSCLYQ</sequence>
<accession>A0A7S2HCT8</accession>
<reference evidence="7" key="1">
    <citation type="submission" date="2021-01" db="EMBL/GenBank/DDBJ databases">
        <authorList>
            <person name="Corre E."/>
            <person name="Pelletier E."/>
            <person name="Niang G."/>
            <person name="Scheremetjew M."/>
            <person name="Finn R."/>
            <person name="Kale V."/>
            <person name="Holt S."/>
            <person name="Cochrane G."/>
            <person name="Meng A."/>
            <person name="Brown T."/>
            <person name="Cohen L."/>
        </authorList>
    </citation>
    <scope>NUCLEOTIDE SEQUENCE</scope>
    <source>
        <strain evidence="7">CCMP1381</strain>
    </source>
</reference>
<keyword evidence="4" id="KW-0378">Hydrolase</keyword>
<evidence type="ECO:0000256" key="3">
    <source>
        <dbReference type="ARBA" id="ARBA00012663"/>
    </source>
</evidence>
<dbReference type="InterPro" id="IPR015883">
    <property type="entry name" value="Glyco_hydro_20_cat"/>
</dbReference>
<organism evidence="7">
    <name type="scientific">Octactis speculum</name>
    <dbReference type="NCBI Taxonomy" id="3111310"/>
    <lineage>
        <taxon>Eukaryota</taxon>
        <taxon>Sar</taxon>
        <taxon>Stramenopiles</taxon>
        <taxon>Ochrophyta</taxon>
        <taxon>Dictyochophyceae</taxon>
        <taxon>Dictyochales</taxon>
        <taxon>Dictyochaceae</taxon>
        <taxon>Octactis</taxon>
    </lineage>
</organism>